<proteinExistence type="predicted"/>
<feature type="region of interest" description="Disordered" evidence="2">
    <location>
        <begin position="355"/>
        <end position="468"/>
    </location>
</feature>
<dbReference type="Proteomes" id="UP001556367">
    <property type="component" value="Unassembled WGS sequence"/>
</dbReference>
<organism evidence="4 5">
    <name type="scientific">Hohenbuehelia grisea</name>
    <dbReference type="NCBI Taxonomy" id="104357"/>
    <lineage>
        <taxon>Eukaryota</taxon>
        <taxon>Fungi</taxon>
        <taxon>Dikarya</taxon>
        <taxon>Basidiomycota</taxon>
        <taxon>Agaricomycotina</taxon>
        <taxon>Agaricomycetes</taxon>
        <taxon>Agaricomycetidae</taxon>
        <taxon>Agaricales</taxon>
        <taxon>Pleurotineae</taxon>
        <taxon>Pleurotaceae</taxon>
        <taxon>Hohenbuehelia</taxon>
    </lineage>
</organism>
<name>A0ABR3JTI8_9AGAR</name>
<dbReference type="SUPFAM" id="SSF48097">
    <property type="entry name" value="Regulator of G-protein signaling, RGS"/>
    <property type="match status" value="1"/>
</dbReference>
<dbReference type="InterPro" id="IPR036390">
    <property type="entry name" value="WH_DNA-bd_sf"/>
</dbReference>
<evidence type="ECO:0000259" key="3">
    <source>
        <dbReference type="PROSITE" id="PS50132"/>
    </source>
</evidence>
<dbReference type="InterPro" id="IPR016137">
    <property type="entry name" value="RGS"/>
</dbReference>
<evidence type="ECO:0000313" key="4">
    <source>
        <dbReference type="EMBL" id="KAL0958495.1"/>
    </source>
</evidence>
<dbReference type="InterPro" id="IPR000591">
    <property type="entry name" value="DEP_dom"/>
</dbReference>
<evidence type="ECO:0000256" key="1">
    <source>
        <dbReference type="ARBA" id="ARBA00022700"/>
    </source>
</evidence>
<feature type="compositionally biased region" description="Low complexity" evidence="2">
    <location>
        <begin position="355"/>
        <end position="368"/>
    </location>
</feature>
<gene>
    <name evidence="4" type="ORF">HGRIS_000634</name>
</gene>
<feature type="domain" description="RGS" evidence="3">
    <location>
        <begin position="475"/>
        <end position="695"/>
    </location>
</feature>
<dbReference type="Pfam" id="PF25889">
    <property type="entry name" value="WHD_Fungal_DR"/>
    <property type="match status" value="1"/>
</dbReference>
<dbReference type="PANTHER" id="PTHR10845">
    <property type="entry name" value="REGULATOR OF G PROTEIN SIGNALING"/>
    <property type="match status" value="1"/>
</dbReference>
<sequence length="764" mass="84993">MSAPHDTNPLSSMLNMTMAGRPFHESLIELFGTLMISLNLSTHKQLFRNFENTFTVEEACANLESIAFAHCRRVVSKPSSTRCYKFSMQPEVARRMLQCMLDCRYIESASEPTVIKLKEKGLYTPASKGLHVLERWVAQMGVVEYNTLPKLLETHPICVKLVHIQRQPITNGLIFTPHILHALFRRFVGARPNYMQRRDKGDDSAWAKHNARSKGIPVKDFKQNRRQHKACFTAATAHDWMCEFMAIDGPEEAVEIGAHFVSLRLLTLVSCIEDENMTEFRLEGEDGVEAKWIASTGAVYCVSEVGRVVARWEADVTGMLSSLDLGYSKSSSSSDLGSSPSLRSIRNLSASALSSRNNHSSSSLSTASTQVSIGTDSTRVEDGGGTSSPRSIKGTSRRAASLRGSRTDVSSSASSAAGSPPPVPALPANMLSSATAESPDAADSSSTTTSPSITSAVTSSNTTPSLHTRESNATRLLYILNQPRLRALFRDFLRESWCEENLSFWLDVGDFAKCWSMTTSVHRENREPTIWKPARPRDWPGYNPAHDHSADGLPYIPTADQEHQYTQLQSSLLTHRHNLWLVRRGFAIYNTHLAESSETQLSMDSRLNGELVRYVQRVLTKYANRRAGPPGQDDTPQLQVPMPRELTHRQESAFGVEELHGLIEQFNKIRRSVFTTMSLDSVPKFTETPAYIAALRQLEFDDAVPEFRFLRPSDLLPPHPSTVSTTDDRTVRAENIQVSADDNFEGIYISTSLLAGESRAGQYL</sequence>
<dbReference type="EMBL" id="JASNQZ010000004">
    <property type="protein sequence ID" value="KAL0958495.1"/>
    <property type="molecule type" value="Genomic_DNA"/>
</dbReference>
<dbReference type="Gene3D" id="1.10.10.10">
    <property type="entry name" value="Winged helix-like DNA-binding domain superfamily/Winged helix DNA-binding domain"/>
    <property type="match status" value="2"/>
</dbReference>
<accession>A0ABR3JTI8</accession>
<dbReference type="InterPro" id="IPR044926">
    <property type="entry name" value="RGS_subdomain_2"/>
</dbReference>
<dbReference type="PANTHER" id="PTHR10845:SF192">
    <property type="entry name" value="DOUBLE HIT, ISOFORM B"/>
    <property type="match status" value="1"/>
</dbReference>
<comment type="caution">
    <text evidence="4">The sequence shown here is derived from an EMBL/GenBank/DDBJ whole genome shotgun (WGS) entry which is preliminary data.</text>
</comment>
<dbReference type="Pfam" id="PF00615">
    <property type="entry name" value="RGS"/>
    <property type="match status" value="1"/>
</dbReference>
<keyword evidence="5" id="KW-1185">Reference proteome</keyword>
<dbReference type="PROSITE" id="PS50132">
    <property type="entry name" value="RGS"/>
    <property type="match status" value="1"/>
</dbReference>
<evidence type="ECO:0000256" key="2">
    <source>
        <dbReference type="SAM" id="MobiDB-lite"/>
    </source>
</evidence>
<dbReference type="SMART" id="SM00315">
    <property type="entry name" value="RGS"/>
    <property type="match status" value="1"/>
</dbReference>
<dbReference type="InterPro" id="IPR036388">
    <property type="entry name" value="WH-like_DNA-bd_sf"/>
</dbReference>
<reference evidence="5" key="1">
    <citation type="submission" date="2024-06" db="EMBL/GenBank/DDBJ databases">
        <title>Multi-omics analyses provide insights into the biosynthesis of the anticancer antibiotic pleurotin in Hohenbuehelia grisea.</title>
        <authorList>
            <person name="Weaver J.A."/>
            <person name="Alberti F."/>
        </authorList>
    </citation>
    <scope>NUCLEOTIDE SEQUENCE [LARGE SCALE GENOMIC DNA]</scope>
    <source>
        <strain evidence="5">T-177</strain>
    </source>
</reference>
<evidence type="ECO:0000313" key="5">
    <source>
        <dbReference type="Proteomes" id="UP001556367"/>
    </source>
</evidence>
<dbReference type="Gene3D" id="1.10.167.10">
    <property type="entry name" value="Regulator of G-protein Signalling 4, domain 2"/>
    <property type="match status" value="1"/>
</dbReference>
<feature type="compositionally biased region" description="Low complexity" evidence="2">
    <location>
        <begin position="426"/>
        <end position="460"/>
    </location>
</feature>
<dbReference type="InterPro" id="IPR036305">
    <property type="entry name" value="RGS_sf"/>
</dbReference>
<dbReference type="InterPro" id="IPR058855">
    <property type="entry name" value="RGS1/SST2-like_Fungal-DR"/>
</dbReference>
<protein>
    <recommendedName>
        <fullName evidence="3">RGS domain-containing protein</fullName>
    </recommendedName>
</protein>
<keyword evidence="1" id="KW-0734">Signal transduction inhibitor</keyword>
<dbReference type="SUPFAM" id="SSF46785">
    <property type="entry name" value="Winged helix' DNA-binding domain"/>
    <property type="match status" value="1"/>
</dbReference>
<dbReference type="Pfam" id="PF00610">
    <property type="entry name" value="DEP"/>
    <property type="match status" value="1"/>
</dbReference>